<dbReference type="PROSITE" id="PS50902">
    <property type="entry name" value="FLAVODOXIN_LIKE"/>
    <property type="match status" value="1"/>
</dbReference>
<dbReference type="RefSeq" id="WP_120198095.1">
    <property type="nucleotide sequence ID" value="NZ_MCIA01000032.1"/>
</dbReference>
<sequence length="163" mass="17870">MKALVVYFSFEGNTKLVAKKISETINADLVELKTSKVYPKEGIGKFFWGGKSVIFGEKPELINQPIDMKQYDVIIIGTPVWAGTFAPPIKSLISQYPIQGKKIGMFACHGGGGAAKCFEKLKKALPGNEFLSVIDFVEPLRKSDGNTTKAIKWAEGLNISKDI</sequence>
<dbReference type="InterPro" id="IPR001226">
    <property type="entry name" value="Flavodoxin_CS"/>
</dbReference>
<dbReference type="PROSITE" id="PS00201">
    <property type="entry name" value="FLAVODOXIN"/>
    <property type="match status" value="1"/>
</dbReference>
<dbReference type="PANTHER" id="PTHR39201">
    <property type="entry name" value="EXPORTED PROTEIN-RELATED"/>
    <property type="match status" value="1"/>
</dbReference>
<name>A0A419SVK9_9FIRM</name>
<evidence type="ECO:0000313" key="2">
    <source>
        <dbReference type="EMBL" id="RKD29261.1"/>
    </source>
</evidence>
<dbReference type="GO" id="GO:0010181">
    <property type="term" value="F:FMN binding"/>
    <property type="evidence" value="ECO:0007669"/>
    <property type="project" value="InterPro"/>
</dbReference>
<dbReference type="SUPFAM" id="SSF52218">
    <property type="entry name" value="Flavoproteins"/>
    <property type="match status" value="1"/>
</dbReference>
<accession>A0A419SVK9</accession>
<gene>
    <name evidence="2" type="ORF">BET01_07850</name>
</gene>
<evidence type="ECO:0000259" key="1">
    <source>
        <dbReference type="PROSITE" id="PS50902"/>
    </source>
</evidence>
<dbReference type="OrthoDB" id="9806505at2"/>
<dbReference type="InterPro" id="IPR008254">
    <property type="entry name" value="Flavodoxin/NO_synth"/>
</dbReference>
<reference evidence="2 3" key="1">
    <citation type="submission" date="2016-08" db="EMBL/GenBank/DDBJ databases">
        <title>A new outlook on sporulation: Clostridium algidixylanolyticum.</title>
        <authorList>
            <person name="Poppleton D.I."/>
            <person name="Gribaldo S."/>
        </authorList>
    </citation>
    <scope>NUCLEOTIDE SEQUENCE [LARGE SCALE GENOMIC DNA]</scope>
    <source>
        <strain evidence="2 3">SPL73</strain>
    </source>
</reference>
<evidence type="ECO:0000313" key="3">
    <source>
        <dbReference type="Proteomes" id="UP000284277"/>
    </source>
</evidence>
<dbReference type="GO" id="GO:0009055">
    <property type="term" value="F:electron transfer activity"/>
    <property type="evidence" value="ECO:0007669"/>
    <property type="project" value="InterPro"/>
</dbReference>
<protein>
    <submittedName>
        <fullName evidence="2">Flavodoxin</fullName>
    </submittedName>
</protein>
<dbReference type="Gene3D" id="3.40.50.360">
    <property type="match status" value="1"/>
</dbReference>
<feature type="domain" description="Flavodoxin-like" evidence="1">
    <location>
        <begin position="3"/>
        <end position="158"/>
    </location>
</feature>
<dbReference type="PANTHER" id="PTHR39201:SF1">
    <property type="entry name" value="FLAVODOXIN-LIKE DOMAIN-CONTAINING PROTEIN"/>
    <property type="match status" value="1"/>
</dbReference>
<dbReference type="GO" id="GO:0016651">
    <property type="term" value="F:oxidoreductase activity, acting on NAD(P)H"/>
    <property type="evidence" value="ECO:0007669"/>
    <property type="project" value="UniProtKB-ARBA"/>
</dbReference>
<dbReference type="Pfam" id="PF12682">
    <property type="entry name" value="Flavodoxin_4"/>
    <property type="match status" value="1"/>
</dbReference>
<keyword evidence="3" id="KW-1185">Reference proteome</keyword>
<comment type="caution">
    <text evidence="2">The sequence shown here is derived from an EMBL/GenBank/DDBJ whole genome shotgun (WGS) entry which is preliminary data.</text>
</comment>
<dbReference type="Proteomes" id="UP000284277">
    <property type="component" value="Unassembled WGS sequence"/>
</dbReference>
<dbReference type="AlphaFoldDB" id="A0A419SVK9"/>
<organism evidence="2 3">
    <name type="scientific">Lacrimispora algidixylanolytica</name>
    <dbReference type="NCBI Taxonomy" id="94868"/>
    <lineage>
        <taxon>Bacteria</taxon>
        <taxon>Bacillati</taxon>
        <taxon>Bacillota</taxon>
        <taxon>Clostridia</taxon>
        <taxon>Lachnospirales</taxon>
        <taxon>Lachnospiraceae</taxon>
        <taxon>Lacrimispora</taxon>
    </lineage>
</organism>
<dbReference type="InterPro" id="IPR029039">
    <property type="entry name" value="Flavoprotein-like_sf"/>
</dbReference>
<dbReference type="EMBL" id="MCIA01000032">
    <property type="protein sequence ID" value="RKD29261.1"/>
    <property type="molecule type" value="Genomic_DNA"/>
</dbReference>
<proteinExistence type="predicted"/>